<dbReference type="Pfam" id="PF12697">
    <property type="entry name" value="Abhydrolase_6"/>
    <property type="match status" value="1"/>
</dbReference>
<proteinExistence type="predicted"/>
<dbReference type="SUPFAM" id="SSF53474">
    <property type="entry name" value="alpha/beta-Hydrolases"/>
    <property type="match status" value="1"/>
</dbReference>
<dbReference type="InterPro" id="IPR029058">
    <property type="entry name" value="AB_hydrolase_fold"/>
</dbReference>
<dbReference type="InterPro" id="IPR050266">
    <property type="entry name" value="AB_hydrolase_sf"/>
</dbReference>
<feature type="domain" description="AB hydrolase-1" evidence="2">
    <location>
        <begin position="19"/>
        <end position="258"/>
    </location>
</feature>
<dbReference type="InterPro" id="IPR000073">
    <property type="entry name" value="AB_hydrolase_1"/>
</dbReference>
<keyword evidence="4" id="KW-1185">Reference proteome</keyword>
<evidence type="ECO:0000313" key="4">
    <source>
        <dbReference type="Proteomes" id="UP001295463"/>
    </source>
</evidence>
<dbReference type="PANTHER" id="PTHR43798">
    <property type="entry name" value="MONOACYLGLYCEROL LIPASE"/>
    <property type="match status" value="1"/>
</dbReference>
<reference evidence="3 4" key="1">
    <citation type="submission" date="2022-03" db="EMBL/GenBank/DDBJ databases">
        <authorList>
            <person name="Koch H."/>
        </authorList>
    </citation>
    <scope>NUCLEOTIDE SEQUENCE [LARGE SCALE GENOMIC DNA]</scope>
    <source>
        <strain evidence="3 4">G1</strain>
    </source>
</reference>
<evidence type="ECO:0000259" key="2">
    <source>
        <dbReference type="Pfam" id="PF12697"/>
    </source>
</evidence>
<evidence type="ECO:0000256" key="1">
    <source>
        <dbReference type="ARBA" id="ARBA00022801"/>
    </source>
</evidence>
<accession>A0ABM9D6I8</accession>
<organism evidence="3 4">
    <name type="scientific">Trichlorobacter ammonificans</name>
    <dbReference type="NCBI Taxonomy" id="2916410"/>
    <lineage>
        <taxon>Bacteria</taxon>
        <taxon>Pseudomonadati</taxon>
        <taxon>Thermodesulfobacteriota</taxon>
        <taxon>Desulfuromonadia</taxon>
        <taxon>Geobacterales</taxon>
        <taxon>Geobacteraceae</taxon>
        <taxon>Trichlorobacter</taxon>
    </lineage>
</organism>
<protein>
    <submittedName>
        <fullName evidence="3">Biotin synthesis protein bioH</fullName>
    </submittedName>
</protein>
<evidence type="ECO:0000313" key="3">
    <source>
        <dbReference type="EMBL" id="CAH2030799.1"/>
    </source>
</evidence>
<dbReference type="PRINTS" id="PR00111">
    <property type="entry name" value="ABHYDROLASE"/>
</dbReference>
<gene>
    <name evidence="3" type="ORF">GEAMG1_0985</name>
</gene>
<dbReference type="RefSeq" id="WP_305731673.1">
    <property type="nucleotide sequence ID" value="NZ_OW150024.1"/>
</dbReference>
<dbReference type="Gene3D" id="3.40.50.1820">
    <property type="entry name" value="alpha/beta hydrolase"/>
    <property type="match status" value="1"/>
</dbReference>
<dbReference type="PANTHER" id="PTHR43798:SF31">
    <property type="entry name" value="AB HYDROLASE SUPERFAMILY PROTEIN YCLE"/>
    <property type="match status" value="1"/>
</dbReference>
<keyword evidence="1" id="KW-0378">Hydrolase</keyword>
<sequence length="271" mass="29572">MPLAPQGINYRDEGAGAPVLLVHGWCMSSAVWELQRSALCRAHRMIAPDLRGHGASVMPPTGIGGFAGYADDIACLVEHLDLRDMTLVGWSLGAQVLLRAYPRLRERTAGLVLVGATPRFTAAAHFPWGLHPDEARGMALKVRRSLNRALEGFRGRMFTDDELNAPEAADRVAAVLASVLPPSTAAALDGLEALMEEELLAEARRVDCPTLIMHGDRDRICRPEAGRWLADAIPGSELVWYEGCGHAPFLSRPERFNADLLRFMESLHAGH</sequence>
<dbReference type="EMBL" id="OW150024">
    <property type="protein sequence ID" value="CAH2030799.1"/>
    <property type="molecule type" value="Genomic_DNA"/>
</dbReference>
<name>A0ABM9D6I8_9BACT</name>
<dbReference type="Proteomes" id="UP001295463">
    <property type="component" value="Chromosome"/>
</dbReference>